<dbReference type="PANTHER" id="PTHR48069:SF3">
    <property type="entry name" value="DIHYDROFOLATE REDUCTASE"/>
    <property type="match status" value="1"/>
</dbReference>
<evidence type="ECO:0000259" key="6">
    <source>
        <dbReference type="PROSITE" id="PS51330"/>
    </source>
</evidence>
<dbReference type="InterPro" id="IPR024072">
    <property type="entry name" value="DHFR-like_dom_sf"/>
</dbReference>
<dbReference type="EC" id="1.5.1.3" evidence="2"/>
<accession>A0AAE7X1Z5</accession>
<dbReference type="PANTHER" id="PTHR48069">
    <property type="entry name" value="DIHYDROFOLATE REDUCTASE"/>
    <property type="match status" value="1"/>
</dbReference>
<dbReference type="InterPro" id="IPR001796">
    <property type="entry name" value="DHFR_dom"/>
</dbReference>
<comment type="pathway">
    <text evidence="1">Cofactor biosynthesis; tetrahydrofolate biosynthesis; 5,6,7,8-tetrahydrofolate from 7,8-dihydrofolate: step 1/1.</text>
</comment>
<evidence type="ECO:0000256" key="5">
    <source>
        <dbReference type="ARBA" id="ARBA00023002"/>
    </source>
</evidence>
<dbReference type="GO" id="GO:0046655">
    <property type="term" value="P:folic acid metabolic process"/>
    <property type="evidence" value="ECO:0007669"/>
    <property type="project" value="TreeGrafter"/>
</dbReference>
<dbReference type="EMBL" id="MZ501267">
    <property type="protein sequence ID" value="QZA70701.1"/>
    <property type="molecule type" value="Genomic_DNA"/>
</dbReference>
<dbReference type="GO" id="GO:0050661">
    <property type="term" value="F:NADP binding"/>
    <property type="evidence" value="ECO:0007669"/>
    <property type="project" value="InterPro"/>
</dbReference>
<dbReference type="Gene3D" id="3.40.430.10">
    <property type="entry name" value="Dihydrofolate Reductase, subunit A"/>
    <property type="match status" value="1"/>
</dbReference>
<evidence type="ECO:0000256" key="4">
    <source>
        <dbReference type="ARBA" id="ARBA00022857"/>
    </source>
</evidence>
<keyword evidence="8" id="KW-1185">Reference proteome</keyword>
<dbReference type="GO" id="GO:0046452">
    <property type="term" value="P:dihydrofolate metabolic process"/>
    <property type="evidence" value="ECO:0007669"/>
    <property type="project" value="TreeGrafter"/>
</dbReference>
<dbReference type="Pfam" id="PF00186">
    <property type="entry name" value="DHFR_1"/>
    <property type="match status" value="2"/>
</dbReference>
<keyword evidence="3" id="KW-0554">One-carbon metabolism</keyword>
<proteinExistence type="predicted"/>
<sequence length="237" mass="26877">MPNYNKVLSSYIAPISYSLILATDLRGAIGLNNGLPWKGIVDNKEDMQWFRDKTKGKIIVMGYNTWVSIGRKPLPGRVNIIITANHRDEVNRDIGAHVQTLIAAEKNLPTVLVYGNPQIAVDGIKNGIGDFHLGGEVMVIGGAKIYEAFMEWTSRIYLTTFDYEFEADTFVNLDLDKWDLCYRDNLNTLKPKFEVWDCTEEAAERADLDVMQISYEHKPAAGFLAEYYKEKEDKADV</sequence>
<dbReference type="KEGG" id="vg:77944106"/>
<dbReference type="GeneID" id="77944106"/>
<keyword evidence="5" id="KW-0560">Oxidoreductase</keyword>
<dbReference type="RefSeq" id="YP_010667980.1">
    <property type="nucleotide sequence ID" value="NC_070952.1"/>
</dbReference>
<dbReference type="GO" id="GO:0006730">
    <property type="term" value="P:one-carbon metabolic process"/>
    <property type="evidence" value="ECO:0007669"/>
    <property type="project" value="UniProtKB-KW"/>
</dbReference>
<dbReference type="PROSITE" id="PS51330">
    <property type="entry name" value="DHFR_2"/>
    <property type="match status" value="1"/>
</dbReference>
<evidence type="ECO:0000256" key="1">
    <source>
        <dbReference type="ARBA" id="ARBA00004903"/>
    </source>
</evidence>
<dbReference type="GO" id="GO:0004146">
    <property type="term" value="F:dihydrofolate reductase activity"/>
    <property type="evidence" value="ECO:0007669"/>
    <property type="project" value="UniProtKB-EC"/>
</dbReference>
<feature type="domain" description="DHFR" evidence="6">
    <location>
        <begin position="16"/>
        <end position="237"/>
    </location>
</feature>
<dbReference type="CDD" id="cd00209">
    <property type="entry name" value="DHFR"/>
    <property type="match status" value="1"/>
</dbReference>
<protein>
    <recommendedName>
        <fullName evidence="2">dihydrofolate reductase</fullName>
        <ecNumber evidence="2">1.5.1.3</ecNumber>
    </recommendedName>
</protein>
<evidence type="ECO:0000256" key="2">
    <source>
        <dbReference type="ARBA" id="ARBA00012856"/>
    </source>
</evidence>
<gene>
    <name evidence="7" type="primary">226</name>
    <name evidence="7" type="ORF">AH04_226</name>
</gene>
<dbReference type="InterPro" id="IPR012259">
    <property type="entry name" value="DHFR"/>
</dbReference>
<dbReference type="Proteomes" id="UP000827517">
    <property type="component" value="Segment"/>
</dbReference>
<dbReference type="PRINTS" id="PR00070">
    <property type="entry name" value="DHFR"/>
</dbReference>
<evidence type="ECO:0000313" key="7">
    <source>
        <dbReference type="EMBL" id="QZA70701.1"/>
    </source>
</evidence>
<dbReference type="SUPFAM" id="SSF53597">
    <property type="entry name" value="Dihydrofolate reductase-like"/>
    <property type="match status" value="1"/>
</dbReference>
<evidence type="ECO:0000256" key="3">
    <source>
        <dbReference type="ARBA" id="ARBA00022563"/>
    </source>
</evidence>
<dbReference type="GO" id="GO:0046654">
    <property type="term" value="P:tetrahydrofolate biosynthetic process"/>
    <property type="evidence" value="ECO:0007669"/>
    <property type="project" value="InterPro"/>
</dbReference>
<keyword evidence="4" id="KW-0521">NADP</keyword>
<reference evidence="7" key="1">
    <citation type="submission" date="2021-07" db="EMBL/GenBank/DDBJ databases">
        <authorList>
            <person name="Roth S.J."/>
            <person name="Krukonis G.P."/>
            <person name="Delesalle V.A."/>
        </authorList>
    </citation>
    <scope>NUCLEOTIDE SEQUENCE</scope>
</reference>
<name>A0AAE7X1Z5_9CAUD</name>
<evidence type="ECO:0000313" key="8">
    <source>
        <dbReference type="Proteomes" id="UP000827517"/>
    </source>
</evidence>
<organism evidence="7 8">
    <name type="scientific">Erwinia phage AH04</name>
    <dbReference type="NCBI Taxonomy" id="2869569"/>
    <lineage>
        <taxon>Viruses</taxon>
        <taxon>Duplodnaviria</taxon>
        <taxon>Heunggongvirae</taxon>
        <taxon>Uroviricota</taxon>
        <taxon>Caudoviricetes</taxon>
        <taxon>Chimalliviridae</taxon>
        <taxon>Meadowvirus</taxon>
        <taxon>Meadowvirus AH04</taxon>
    </lineage>
</organism>